<comment type="similarity">
    <text evidence="2 5">Belongs to the RRS1 family.</text>
</comment>
<organism evidence="7 8">
    <name type="scientific">Phyllosticta citriasiana</name>
    <dbReference type="NCBI Taxonomy" id="595635"/>
    <lineage>
        <taxon>Eukaryota</taxon>
        <taxon>Fungi</taxon>
        <taxon>Dikarya</taxon>
        <taxon>Ascomycota</taxon>
        <taxon>Pezizomycotina</taxon>
        <taxon>Dothideomycetes</taxon>
        <taxon>Dothideomycetes incertae sedis</taxon>
        <taxon>Botryosphaeriales</taxon>
        <taxon>Phyllostictaceae</taxon>
        <taxon>Phyllosticta</taxon>
    </lineage>
</organism>
<dbReference type="InterPro" id="IPR007023">
    <property type="entry name" value="Ribosom_reg"/>
</dbReference>
<evidence type="ECO:0000313" key="7">
    <source>
        <dbReference type="EMBL" id="KAK7512313.1"/>
    </source>
</evidence>
<reference evidence="7 8" key="1">
    <citation type="submission" date="2024-04" db="EMBL/GenBank/DDBJ databases">
        <title>Phyllosticta paracitricarpa is synonymous to the EU quarantine fungus P. citricarpa based on phylogenomic analyses.</title>
        <authorList>
            <consortium name="Lawrence Berkeley National Laboratory"/>
            <person name="Van Ingen-Buijs V.A."/>
            <person name="Van Westerhoven A.C."/>
            <person name="Haridas S."/>
            <person name="Skiadas P."/>
            <person name="Martin F."/>
            <person name="Groenewald J.Z."/>
            <person name="Crous P.W."/>
            <person name="Seidl M.F."/>
        </authorList>
    </citation>
    <scope>NUCLEOTIDE SEQUENCE [LARGE SCALE GENOMIC DNA]</scope>
    <source>
        <strain evidence="7 8">CBS 123371</strain>
    </source>
</reference>
<proteinExistence type="inferred from homology"/>
<dbReference type="Proteomes" id="UP001363622">
    <property type="component" value="Unassembled WGS sequence"/>
</dbReference>
<comment type="subcellular location">
    <subcellularLocation>
        <location evidence="1 5">Nucleus</location>
    </subcellularLocation>
</comment>
<dbReference type="EMBL" id="JBBPHU010000011">
    <property type="protein sequence ID" value="KAK7512313.1"/>
    <property type="molecule type" value="Genomic_DNA"/>
</dbReference>
<feature type="compositionally biased region" description="Basic and acidic residues" evidence="6">
    <location>
        <begin position="202"/>
        <end position="223"/>
    </location>
</feature>
<sequence>MVSSRASASYTTRSPKMTNDKATDVASHGDAEMMDVDAGEAGAAKQRLPVTVNKPIPYTFDLGNLLCNDANPLPETHDEETLRSAARDCAQGLLNQLLTNCPVTSTTEGVLLQLPAATTPLPREKTVPQPKAPTKWELFAAKKGIKDKKKDGKLVYDEASGEWVPKWGYKGKNKDGDDQWLVEVDAKKEAATGEADNPRSVGRKERLERVKRNERKQRANEARARKKGA</sequence>
<accession>A0ABR1KCY3</accession>
<evidence type="ECO:0000313" key="8">
    <source>
        <dbReference type="Proteomes" id="UP001363622"/>
    </source>
</evidence>
<feature type="compositionally biased region" description="Low complexity" evidence="6">
    <location>
        <begin position="1"/>
        <end position="14"/>
    </location>
</feature>
<protein>
    <recommendedName>
        <fullName evidence="5">Ribosome biogenesis regulatory protein</fullName>
    </recommendedName>
</protein>
<keyword evidence="3 5" id="KW-0690">Ribosome biogenesis</keyword>
<dbReference type="Pfam" id="PF04939">
    <property type="entry name" value="RRS1"/>
    <property type="match status" value="1"/>
</dbReference>
<keyword evidence="4 5" id="KW-0539">Nucleus</keyword>
<evidence type="ECO:0000256" key="3">
    <source>
        <dbReference type="ARBA" id="ARBA00022517"/>
    </source>
</evidence>
<feature type="compositionally biased region" description="Basic and acidic residues" evidence="6">
    <location>
        <begin position="18"/>
        <end position="27"/>
    </location>
</feature>
<feature type="region of interest" description="Disordered" evidence="6">
    <location>
        <begin position="187"/>
        <end position="229"/>
    </location>
</feature>
<gene>
    <name evidence="7" type="ORF">IWZ03DRAFT_55587</name>
</gene>
<comment type="function">
    <text evidence="5">Involved in ribosomal large subunit assembly.</text>
</comment>
<evidence type="ECO:0000256" key="6">
    <source>
        <dbReference type="SAM" id="MobiDB-lite"/>
    </source>
</evidence>
<feature type="region of interest" description="Disordered" evidence="6">
    <location>
        <begin position="1"/>
        <end position="27"/>
    </location>
</feature>
<evidence type="ECO:0000256" key="2">
    <source>
        <dbReference type="ARBA" id="ARBA00010077"/>
    </source>
</evidence>
<keyword evidence="8" id="KW-1185">Reference proteome</keyword>
<evidence type="ECO:0000256" key="5">
    <source>
        <dbReference type="RuleBase" id="RU364132"/>
    </source>
</evidence>
<comment type="caution">
    <text evidence="7">The sequence shown here is derived from an EMBL/GenBank/DDBJ whole genome shotgun (WGS) entry which is preliminary data.</text>
</comment>
<evidence type="ECO:0000256" key="4">
    <source>
        <dbReference type="ARBA" id="ARBA00023242"/>
    </source>
</evidence>
<evidence type="ECO:0000256" key="1">
    <source>
        <dbReference type="ARBA" id="ARBA00004123"/>
    </source>
</evidence>
<name>A0ABR1KCY3_9PEZI</name>